<evidence type="ECO:0000313" key="2">
    <source>
        <dbReference type="Proteomes" id="UP000244378"/>
    </source>
</evidence>
<dbReference type="Proteomes" id="UP000244378">
    <property type="component" value="Unassembled WGS sequence"/>
</dbReference>
<keyword evidence="1" id="KW-0762">Sugar transport</keyword>
<name>A0A2T7AT72_9ENTR</name>
<reference evidence="1 2" key="1">
    <citation type="submission" date="2016-12" db="EMBL/GenBank/DDBJ databases">
        <title>Analysis of the Molecular Diversity Among Cronobacter Species Isolated from Filth Flies Using a Pan Genomic DNA Microarray.</title>
        <authorList>
            <person name="Pava-Ripoll M."/>
            <person name="Tall B."/>
            <person name="Farber J."/>
            <person name="Fanning S."/>
            <person name="Lehner A."/>
            <person name="Stephan R."/>
            <person name="Pagotto F."/>
            <person name="Iverson C."/>
            <person name="Ziobro G."/>
            <person name="Miller A."/>
            <person name="Pearson R."/>
            <person name="Yan Q."/>
            <person name="Kim M."/>
            <person name="Jeong S."/>
            <person name="Park J."/>
            <person name="Jun S."/>
            <person name="Choi H."/>
            <person name="Chung T."/>
            <person name="Yoo Y."/>
            <person name="Park E."/>
            <person name="Hwang S."/>
            <person name="Lee B."/>
            <person name="Sathyamoorthy V."/>
            <person name="Carter L."/>
            <person name="Mammel M."/>
            <person name="Jackson S."/>
            <person name="Kothary M."/>
            <person name="Patel I."/>
            <person name="Grim C."/>
            <person name="Gopinath G."/>
            <person name="Gangiredla J."/>
            <person name="Chase H."/>
        </authorList>
    </citation>
    <scope>NUCLEOTIDE SEQUENCE [LARGE SCALE GENOMIC DNA]</scope>
    <source>
        <strain evidence="1 2">MOD1-Md1s</strain>
    </source>
</reference>
<accession>A0A2T7AT72</accession>
<keyword evidence="1" id="KW-0813">Transport</keyword>
<organism evidence="1 2">
    <name type="scientific">Cronobacter muytjensii</name>
    <dbReference type="NCBI Taxonomy" id="413501"/>
    <lineage>
        <taxon>Bacteria</taxon>
        <taxon>Pseudomonadati</taxon>
        <taxon>Pseudomonadota</taxon>
        <taxon>Gammaproteobacteria</taxon>
        <taxon>Enterobacterales</taxon>
        <taxon>Enterobacteriaceae</taxon>
        <taxon>Cronobacter</taxon>
    </lineage>
</organism>
<comment type="caution">
    <text evidence="1">The sequence shown here is derived from an EMBL/GenBank/DDBJ whole genome shotgun (WGS) entry which is preliminary data.</text>
</comment>
<dbReference type="AlphaFoldDB" id="A0A2T7AT72"/>
<proteinExistence type="predicted"/>
<evidence type="ECO:0000313" key="1">
    <source>
        <dbReference type="EMBL" id="PUX14717.1"/>
    </source>
</evidence>
<protein>
    <submittedName>
        <fullName evidence="1">Sugar transporter</fullName>
    </submittedName>
</protein>
<gene>
    <name evidence="1" type="ORF">AUN14_10130</name>
</gene>
<sequence length="50" mass="5485">MVVSRPAIVLRSLASYSLLTSANLFYDDEYSLSQNRMAAGCHACGRGIYL</sequence>
<dbReference type="OrthoDB" id="6564723at2"/>
<dbReference type="EMBL" id="MSAE01000019">
    <property type="protein sequence ID" value="PUX14717.1"/>
    <property type="molecule type" value="Genomic_DNA"/>
</dbReference>